<protein>
    <recommendedName>
        <fullName evidence="3">Molybdopterin synthase sulfur carrier subunit</fullName>
    </recommendedName>
</protein>
<dbReference type="InterPro" id="IPR003749">
    <property type="entry name" value="ThiS/MoaD-like"/>
</dbReference>
<dbReference type="InterPro" id="IPR044672">
    <property type="entry name" value="MOCS2A"/>
</dbReference>
<dbReference type="GO" id="GO:1990133">
    <property type="term" value="C:molybdopterin adenylyltransferase complex"/>
    <property type="evidence" value="ECO:0007669"/>
    <property type="project" value="TreeGrafter"/>
</dbReference>
<dbReference type="AlphaFoldDB" id="A0A927JAX8"/>
<dbReference type="RefSeq" id="WP_192038284.1">
    <property type="nucleotide sequence ID" value="NZ_JACYWE010000002.1"/>
</dbReference>
<accession>A0A927JAX8</accession>
<keyword evidence="5" id="KW-1185">Reference proteome</keyword>
<dbReference type="PANTHER" id="PTHR33359:SF1">
    <property type="entry name" value="MOLYBDOPTERIN SYNTHASE SULFUR CARRIER SUBUNIT"/>
    <property type="match status" value="1"/>
</dbReference>
<proteinExistence type="inferred from homology"/>
<comment type="similarity">
    <text evidence="2">Belongs to the MoaD family.</text>
</comment>
<dbReference type="CDD" id="cd00754">
    <property type="entry name" value="Ubl_MoaD"/>
    <property type="match status" value="1"/>
</dbReference>
<dbReference type="SUPFAM" id="SSF54285">
    <property type="entry name" value="MoaD/ThiS"/>
    <property type="match status" value="1"/>
</dbReference>
<dbReference type="GO" id="GO:0000166">
    <property type="term" value="F:nucleotide binding"/>
    <property type="evidence" value="ECO:0007669"/>
    <property type="project" value="UniProtKB-KW"/>
</dbReference>
<keyword evidence="1" id="KW-0547">Nucleotide-binding</keyword>
<evidence type="ECO:0000313" key="4">
    <source>
        <dbReference type="EMBL" id="MBD8505829.1"/>
    </source>
</evidence>
<dbReference type="EMBL" id="JACYWE010000002">
    <property type="protein sequence ID" value="MBD8505829.1"/>
    <property type="molecule type" value="Genomic_DNA"/>
</dbReference>
<dbReference type="Proteomes" id="UP000642993">
    <property type="component" value="Unassembled WGS sequence"/>
</dbReference>
<dbReference type="PANTHER" id="PTHR33359">
    <property type="entry name" value="MOLYBDOPTERIN SYNTHASE SULFUR CARRIER SUBUNIT"/>
    <property type="match status" value="1"/>
</dbReference>
<dbReference type="Gene3D" id="3.10.20.30">
    <property type="match status" value="1"/>
</dbReference>
<dbReference type="GO" id="GO:0006777">
    <property type="term" value="P:Mo-molybdopterin cofactor biosynthetic process"/>
    <property type="evidence" value="ECO:0007669"/>
    <property type="project" value="InterPro"/>
</dbReference>
<name>A0A927JAX8_9ACTN</name>
<sequence length="82" mass="8500">MTVTMRYFAAAGRAAGMDEEELDIEGGATLAELVASLAERSPELARVLGRCQFLVDEQAVSDQSIALAPGCTVDALPPFAGG</sequence>
<evidence type="ECO:0000313" key="5">
    <source>
        <dbReference type="Proteomes" id="UP000642993"/>
    </source>
</evidence>
<organism evidence="4 5">
    <name type="scientific">Lolliginicoccus lacisalsi</name>
    <dbReference type="NCBI Taxonomy" id="2742202"/>
    <lineage>
        <taxon>Bacteria</taxon>
        <taxon>Bacillati</taxon>
        <taxon>Actinomycetota</taxon>
        <taxon>Actinomycetes</taxon>
        <taxon>Mycobacteriales</taxon>
        <taxon>Hoyosellaceae</taxon>
        <taxon>Lolliginicoccus</taxon>
    </lineage>
</organism>
<dbReference type="InterPro" id="IPR016155">
    <property type="entry name" value="Mopterin_synth/thiamin_S_b"/>
</dbReference>
<evidence type="ECO:0000256" key="1">
    <source>
        <dbReference type="ARBA" id="ARBA00022741"/>
    </source>
</evidence>
<evidence type="ECO:0000256" key="3">
    <source>
        <dbReference type="ARBA" id="ARBA00024247"/>
    </source>
</evidence>
<evidence type="ECO:0000256" key="2">
    <source>
        <dbReference type="ARBA" id="ARBA00024200"/>
    </source>
</evidence>
<gene>
    <name evidence="4" type="ORF">HT102_04930</name>
</gene>
<dbReference type="Pfam" id="PF02597">
    <property type="entry name" value="ThiS"/>
    <property type="match status" value="1"/>
</dbReference>
<dbReference type="InterPro" id="IPR012675">
    <property type="entry name" value="Beta-grasp_dom_sf"/>
</dbReference>
<comment type="caution">
    <text evidence="4">The sequence shown here is derived from an EMBL/GenBank/DDBJ whole genome shotgun (WGS) entry which is preliminary data.</text>
</comment>
<reference evidence="4" key="1">
    <citation type="submission" date="2020-09" db="EMBL/GenBank/DDBJ databases">
        <title>Hoyosella lacisalsi sp. nov., a halotolerant actinobacterium isolated from soil of Lake Gudzhirganskoe.</title>
        <authorList>
            <person name="Yang Q."/>
            <person name="Guo P.Y."/>
            <person name="Liu S.W."/>
            <person name="Li F.N."/>
            <person name="Sun C.H."/>
        </authorList>
    </citation>
    <scope>NUCLEOTIDE SEQUENCE</scope>
    <source>
        <strain evidence="4">G463</strain>
    </source>
</reference>